<evidence type="ECO:0000313" key="4">
    <source>
        <dbReference type="EMBL" id="GHA72839.1"/>
    </source>
</evidence>
<dbReference type="AlphaFoldDB" id="A0A918W727"/>
<dbReference type="EMBL" id="BMYD01000001">
    <property type="protein sequence ID" value="GHA72839.1"/>
    <property type="molecule type" value="Genomic_DNA"/>
</dbReference>
<gene>
    <name evidence="4" type="ORF">GCM10007067_06800</name>
</gene>
<sequence length="133" mass="14579">MTFTEGAVIVSGLVIGYWFISVFVPNAKRERTDADRHAAQQRDSAPPVLAPPAEPPPVPAPIDPPPLPTRAWHEVLGVAPDAGRTDIREAYEAALLRHSPEDVASLTAEKRALARFRTRELHEAYEVALRARG</sequence>
<name>A0A918W727_9GAMM</name>
<comment type="caution">
    <text evidence="4">The sequence shown here is derived from an EMBL/GenBank/DDBJ whole genome shotgun (WGS) entry which is preliminary data.</text>
</comment>
<feature type="transmembrane region" description="Helical" evidence="3">
    <location>
        <begin position="6"/>
        <end position="24"/>
    </location>
</feature>
<dbReference type="SUPFAM" id="SSF46565">
    <property type="entry name" value="Chaperone J-domain"/>
    <property type="match status" value="1"/>
</dbReference>
<feature type="compositionally biased region" description="Pro residues" evidence="2">
    <location>
        <begin position="48"/>
        <end position="66"/>
    </location>
</feature>
<dbReference type="Gene3D" id="1.10.287.110">
    <property type="entry name" value="DnaJ domain"/>
    <property type="match status" value="1"/>
</dbReference>
<evidence type="ECO:0000256" key="1">
    <source>
        <dbReference type="ARBA" id="ARBA00023186"/>
    </source>
</evidence>
<evidence type="ECO:0000256" key="3">
    <source>
        <dbReference type="SAM" id="Phobius"/>
    </source>
</evidence>
<dbReference type="InterPro" id="IPR036869">
    <property type="entry name" value="J_dom_sf"/>
</dbReference>
<protein>
    <recommendedName>
        <fullName evidence="6">J domain-containing protein</fullName>
    </recommendedName>
</protein>
<keyword evidence="3" id="KW-1133">Transmembrane helix</keyword>
<dbReference type="Proteomes" id="UP000646426">
    <property type="component" value="Unassembled WGS sequence"/>
</dbReference>
<evidence type="ECO:0008006" key="6">
    <source>
        <dbReference type="Google" id="ProtNLM"/>
    </source>
</evidence>
<evidence type="ECO:0000313" key="5">
    <source>
        <dbReference type="Proteomes" id="UP000646426"/>
    </source>
</evidence>
<proteinExistence type="predicted"/>
<reference evidence="4" key="1">
    <citation type="journal article" date="2014" name="Int. J. Syst. Evol. Microbiol.">
        <title>Complete genome sequence of Corynebacterium casei LMG S-19264T (=DSM 44701T), isolated from a smear-ripened cheese.</title>
        <authorList>
            <consortium name="US DOE Joint Genome Institute (JGI-PGF)"/>
            <person name="Walter F."/>
            <person name="Albersmeier A."/>
            <person name="Kalinowski J."/>
            <person name="Ruckert C."/>
        </authorList>
    </citation>
    <scope>NUCLEOTIDE SEQUENCE</scope>
    <source>
        <strain evidence="4">KCTC 23077</strain>
    </source>
</reference>
<keyword evidence="3" id="KW-0812">Transmembrane</keyword>
<keyword evidence="5" id="KW-1185">Reference proteome</keyword>
<keyword evidence="3" id="KW-0472">Membrane</keyword>
<feature type="region of interest" description="Disordered" evidence="2">
    <location>
        <begin position="30"/>
        <end position="66"/>
    </location>
</feature>
<reference evidence="4" key="2">
    <citation type="submission" date="2020-09" db="EMBL/GenBank/DDBJ databases">
        <authorList>
            <person name="Sun Q."/>
            <person name="Kim S."/>
        </authorList>
    </citation>
    <scope>NUCLEOTIDE SEQUENCE</scope>
    <source>
        <strain evidence="4">KCTC 23077</strain>
    </source>
</reference>
<feature type="compositionally biased region" description="Basic and acidic residues" evidence="2">
    <location>
        <begin position="30"/>
        <end position="40"/>
    </location>
</feature>
<dbReference type="InterPro" id="IPR001623">
    <property type="entry name" value="DnaJ_domain"/>
</dbReference>
<organism evidence="4 5">
    <name type="scientific">Cognatilysobacter bugurensis</name>
    <dbReference type="NCBI Taxonomy" id="543356"/>
    <lineage>
        <taxon>Bacteria</taxon>
        <taxon>Pseudomonadati</taxon>
        <taxon>Pseudomonadota</taxon>
        <taxon>Gammaproteobacteria</taxon>
        <taxon>Lysobacterales</taxon>
        <taxon>Lysobacteraceae</taxon>
        <taxon>Cognatilysobacter</taxon>
    </lineage>
</organism>
<evidence type="ECO:0000256" key="2">
    <source>
        <dbReference type="SAM" id="MobiDB-lite"/>
    </source>
</evidence>
<keyword evidence="1" id="KW-0143">Chaperone</keyword>
<dbReference type="CDD" id="cd06257">
    <property type="entry name" value="DnaJ"/>
    <property type="match status" value="1"/>
</dbReference>
<accession>A0A918W727</accession>